<accession>A0A564TAF8</accession>
<dbReference type="AlphaFoldDB" id="A0A564TAF8"/>
<organism evidence="2 3">
    <name type="scientific">Dorea longicatena</name>
    <dbReference type="NCBI Taxonomy" id="88431"/>
    <lineage>
        <taxon>Bacteria</taxon>
        <taxon>Bacillati</taxon>
        <taxon>Bacillota</taxon>
        <taxon>Clostridia</taxon>
        <taxon>Lachnospirales</taxon>
        <taxon>Lachnospiraceae</taxon>
        <taxon>Dorea</taxon>
    </lineage>
</organism>
<sequence length="609" mass="69582">MVSRRNFFAITIVMGIIFFLFQFSNIAKESWNHYEENSYVMDKKDLPTDRTVYQAGQNGKTAAESVVYIGKDPNSSCAEVVSDWALYAKKESLVYMNFSGLDQAVSTGKTELPELVLIESSDINWNDTKELKEMEHYAESGVTLIFSQMPDLKLIKEKKAIRDLLGIYSVEKDKTEVKGIQLYEGLLLGGNTFYEAETKEEKKNQDFDLEFPWYKLETGTKSYMRGVPKDSKVKSENYPPVIWSKRFKEGNVFVINGDFMEDATGLGLLTGILYETNEYALYPVVNAQNLILANYPGMAEENDAQMKEIYSQSLRGVFRDVVWPSVSAVYEKNHLGLTCMLTPQFDYDDKNKPEKADLEYYLRMINEEKGEAGLSGYCVSETSIKQKLKADKAYIQKAVPGYQFASFYKGNLSNTELANALDEAALESVRTVIEDGEKTSDVIGYQNRNVTKQKSVISGFKHTYCDDFRMKSVESALGYTSILADMSKVAYPESKNDRWEKLSEKFAAYTTSYWKDFEDFDGTTTAESDLRIRKFLALNYEQEKKEDTITLDVSNVGDISWFILRTHDRKIEKVNGGSYKKIEDDAWLIQTEKSHVTIKLKSEDGVYYH</sequence>
<evidence type="ECO:0000256" key="1">
    <source>
        <dbReference type="SAM" id="Phobius"/>
    </source>
</evidence>
<feature type="transmembrane region" description="Helical" evidence="1">
    <location>
        <begin position="7"/>
        <end position="24"/>
    </location>
</feature>
<evidence type="ECO:0008006" key="4">
    <source>
        <dbReference type="Google" id="ProtNLM"/>
    </source>
</evidence>
<evidence type="ECO:0000313" key="2">
    <source>
        <dbReference type="EMBL" id="VUX04286.1"/>
    </source>
</evidence>
<keyword evidence="1" id="KW-0472">Membrane</keyword>
<dbReference type="InterPro" id="IPR018695">
    <property type="entry name" value="DUF2194"/>
</dbReference>
<dbReference type="Proteomes" id="UP000398619">
    <property type="component" value="Unassembled WGS sequence"/>
</dbReference>
<keyword evidence="1" id="KW-1133">Transmembrane helix</keyword>
<name>A0A564TAF8_9FIRM</name>
<gene>
    <name evidence="2" type="ORF">DLSSTS7063_01428</name>
</gene>
<dbReference type="EMBL" id="CABHNM010000032">
    <property type="protein sequence ID" value="VUX04286.1"/>
    <property type="molecule type" value="Genomic_DNA"/>
</dbReference>
<dbReference type="RefSeq" id="WP_144100463.1">
    <property type="nucleotide sequence ID" value="NZ_CABHNM010000032.1"/>
</dbReference>
<proteinExistence type="predicted"/>
<protein>
    <recommendedName>
        <fullName evidence="4">DUF2194 domain-containing protein</fullName>
    </recommendedName>
</protein>
<keyword evidence="1" id="KW-0812">Transmembrane</keyword>
<dbReference type="Pfam" id="PF09960">
    <property type="entry name" value="DUF2194"/>
    <property type="match status" value="1"/>
</dbReference>
<reference evidence="2 3" key="1">
    <citation type="submission" date="2019-07" db="EMBL/GenBank/DDBJ databases">
        <authorList>
            <person name="Hibberd C M."/>
            <person name="Gehrig L. J."/>
            <person name="Chang H.-W."/>
            <person name="Venkatesh S."/>
        </authorList>
    </citation>
    <scope>NUCLEOTIDE SEQUENCE [LARGE SCALE GENOMIC DNA]</scope>
    <source>
        <strain evidence="2">Dorea_longicatena_SSTS_Bg7063</strain>
    </source>
</reference>
<evidence type="ECO:0000313" key="3">
    <source>
        <dbReference type="Proteomes" id="UP000398619"/>
    </source>
</evidence>